<dbReference type="OrthoDB" id="10263185at2759"/>
<evidence type="ECO:0000313" key="4">
    <source>
        <dbReference type="Proteomes" id="UP000466442"/>
    </source>
</evidence>
<dbReference type="GO" id="GO:0032040">
    <property type="term" value="C:small-subunit processome"/>
    <property type="evidence" value="ECO:0007669"/>
    <property type="project" value="TreeGrafter"/>
</dbReference>
<evidence type="ECO:0000256" key="1">
    <source>
        <dbReference type="ARBA" id="ARBA00007797"/>
    </source>
</evidence>
<dbReference type="GO" id="GO:0042254">
    <property type="term" value="P:ribosome biogenesis"/>
    <property type="evidence" value="ECO:0007669"/>
    <property type="project" value="InterPro"/>
</dbReference>
<dbReference type="GO" id="GO:0030692">
    <property type="term" value="C:Noc4p-Nop14p complex"/>
    <property type="evidence" value="ECO:0007669"/>
    <property type="project" value="TreeGrafter"/>
</dbReference>
<dbReference type="AlphaFoldDB" id="A0A8S9XTW9"/>
<reference evidence="3" key="1">
    <citation type="journal article" date="2021" name="Mol. Ecol. Resour.">
        <title>Apolygus lucorum genome provides insights into omnivorousness and mesophyll feeding.</title>
        <authorList>
            <person name="Liu Y."/>
            <person name="Liu H."/>
            <person name="Wang H."/>
            <person name="Huang T."/>
            <person name="Liu B."/>
            <person name="Yang B."/>
            <person name="Yin L."/>
            <person name="Li B."/>
            <person name="Zhang Y."/>
            <person name="Zhang S."/>
            <person name="Jiang F."/>
            <person name="Zhang X."/>
            <person name="Ren Y."/>
            <person name="Wang B."/>
            <person name="Wang S."/>
            <person name="Lu Y."/>
            <person name="Wu K."/>
            <person name="Fan W."/>
            <person name="Wang G."/>
        </authorList>
    </citation>
    <scope>NUCLEOTIDE SEQUENCE</scope>
    <source>
        <strain evidence="3">12Hb</strain>
    </source>
</reference>
<dbReference type="InterPro" id="IPR027193">
    <property type="entry name" value="Noc4"/>
</dbReference>
<comment type="caution">
    <text evidence="3">The sequence shown here is derived from an EMBL/GenBank/DDBJ whole genome shotgun (WGS) entry which is preliminary data.</text>
</comment>
<evidence type="ECO:0000313" key="3">
    <source>
        <dbReference type="EMBL" id="KAF6212377.1"/>
    </source>
</evidence>
<keyword evidence="4" id="KW-1185">Reference proteome</keyword>
<accession>A0A8S9XTW9</accession>
<dbReference type="PANTHER" id="PTHR12455:SF0">
    <property type="entry name" value="NUCLEOLAR COMPLEX PROTEIN 4 HOMOLOG"/>
    <property type="match status" value="1"/>
</dbReference>
<protein>
    <recommendedName>
        <fullName evidence="2">CCAAT-binding factor domain-containing protein</fullName>
    </recommendedName>
</protein>
<dbReference type="InterPro" id="IPR005612">
    <property type="entry name" value="CCAAT-binding_factor"/>
</dbReference>
<dbReference type="Pfam" id="PF03914">
    <property type="entry name" value="CBF"/>
    <property type="match status" value="1"/>
</dbReference>
<feature type="domain" description="CCAAT-binding factor" evidence="2">
    <location>
        <begin position="268"/>
        <end position="416"/>
    </location>
</feature>
<dbReference type="EMBL" id="WIXP02000004">
    <property type="protein sequence ID" value="KAF6212377.1"/>
    <property type="molecule type" value="Genomic_DNA"/>
</dbReference>
<dbReference type="PANTHER" id="PTHR12455">
    <property type="entry name" value="NUCLEOLAR COMPLEX PROTEIN 4"/>
    <property type="match status" value="1"/>
</dbReference>
<dbReference type="Proteomes" id="UP000466442">
    <property type="component" value="Unassembled WGS sequence"/>
</dbReference>
<name>A0A8S9XTW9_APOLU</name>
<proteinExistence type="inferred from homology"/>
<gene>
    <name evidence="3" type="ORF">GE061_012899</name>
</gene>
<comment type="similarity">
    <text evidence="1">Belongs to the CBF/MAK21 family.</text>
</comment>
<organism evidence="3 4">
    <name type="scientific">Apolygus lucorum</name>
    <name type="common">Small green plant bug</name>
    <name type="synonym">Lygocoris lucorum</name>
    <dbReference type="NCBI Taxonomy" id="248454"/>
    <lineage>
        <taxon>Eukaryota</taxon>
        <taxon>Metazoa</taxon>
        <taxon>Ecdysozoa</taxon>
        <taxon>Arthropoda</taxon>
        <taxon>Hexapoda</taxon>
        <taxon>Insecta</taxon>
        <taxon>Pterygota</taxon>
        <taxon>Neoptera</taxon>
        <taxon>Paraneoptera</taxon>
        <taxon>Hemiptera</taxon>
        <taxon>Heteroptera</taxon>
        <taxon>Panheteroptera</taxon>
        <taxon>Cimicomorpha</taxon>
        <taxon>Miridae</taxon>
        <taxon>Mirini</taxon>
        <taxon>Apolygus</taxon>
    </lineage>
</organism>
<evidence type="ECO:0000259" key="2">
    <source>
        <dbReference type="Pfam" id="PF03914"/>
    </source>
</evidence>
<sequence>MTEELADKVLIELESTDEVVTNIDELLSRLEITPSTSPLLISRIGDLMGELTKKLEKNKKCNNEYTQWLKSSFSKGVEFLETVCLRSGSKDQRVAAFRGLLQLIPLYNDAFHTKPMFPIAEYSTIIRILMSSDGDIAPLLPQLKDLMTYEDMHRNIWKAIDIATKMDRLPVVTELRRILQVMAIVEPFKDSEAPKLYYSRVKVGVLNPKEMDKCVRRIWERLSLVKMESDVKQLLLLALLEKMMSRMDKPIFLTDYFMASLEHGGAISVLSLQGIFDLIQKYNMNYPDVYGKLYSMFTPELFQTSYKSRFYYLSDLFMSSTMLPEALVAGFAKRLARLALVAPPPDIIILMAFITNLLVRHPNLKVLLSRPGAANADADPYLAEEESPSESRAIESCLWEIRLLQDHVLPTVANAALWINNELPTIEKDMSALLENKTQLIFEKEMKIKAQEPPLSFERPTPSFLNKPTVRLAFSAWE</sequence>